<accession>A0A845HY67</accession>
<dbReference type="AlphaFoldDB" id="A0A845HY67"/>
<reference evidence="1" key="1">
    <citation type="submission" date="2019-12" db="EMBL/GenBank/DDBJ databases">
        <title>Novel species isolated from a subtropical stream in China.</title>
        <authorList>
            <person name="Lu H."/>
        </authorList>
    </citation>
    <scope>NUCLEOTIDE SEQUENCE [LARGE SCALE GENOMIC DNA]</scope>
    <source>
        <strain evidence="1">FT93W</strain>
    </source>
</reference>
<dbReference type="RefSeq" id="WP_161035476.1">
    <property type="nucleotide sequence ID" value="NZ_WWCL01000002.1"/>
</dbReference>
<sequence>MGNGENAPVEHFLTEEEIRLLQCYRAATDRAQIQMQTIAAGFSKDFPRHSKPSLKLVKGGAE</sequence>
<dbReference type="EMBL" id="WWCL01000002">
    <property type="protein sequence ID" value="MYN45939.1"/>
    <property type="molecule type" value="Genomic_DNA"/>
</dbReference>
<gene>
    <name evidence="1" type="ORF">GTP23_12860</name>
</gene>
<keyword evidence="2" id="KW-1185">Reference proteome</keyword>
<name>A0A845HY67_9BURK</name>
<dbReference type="Proteomes" id="UP000444316">
    <property type="component" value="Unassembled WGS sequence"/>
</dbReference>
<evidence type="ECO:0000313" key="1">
    <source>
        <dbReference type="EMBL" id="MYN45939.1"/>
    </source>
</evidence>
<proteinExistence type="predicted"/>
<evidence type="ECO:0000313" key="2">
    <source>
        <dbReference type="Proteomes" id="UP000444316"/>
    </source>
</evidence>
<comment type="caution">
    <text evidence="1">The sequence shown here is derived from an EMBL/GenBank/DDBJ whole genome shotgun (WGS) entry which is preliminary data.</text>
</comment>
<protein>
    <submittedName>
        <fullName evidence="1">Uncharacterized protein</fullName>
    </submittedName>
</protein>
<organism evidence="1 2">
    <name type="scientific">Duganella fentianensis</name>
    <dbReference type="NCBI Taxonomy" id="2692177"/>
    <lineage>
        <taxon>Bacteria</taxon>
        <taxon>Pseudomonadati</taxon>
        <taxon>Pseudomonadota</taxon>
        <taxon>Betaproteobacteria</taxon>
        <taxon>Burkholderiales</taxon>
        <taxon>Oxalobacteraceae</taxon>
        <taxon>Telluria group</taxon>
        <taxon>Duganella</taxon>
    </lineage>
</organism>